<evidence type="ECO:0000313" key="3">
    <source>
        <dbReference type="EMBL" id="MBH5334312.1"/>
    </source>
</evidence>
<dbReference type="EMBL" id="JACYXC010000001">
    <property type="protein sequence ID" value="MBH5334312.1"/>
    <property type="molecule type" value="Genomic_DNA"/>
</dbReference>
<dbReference type="CDD" id="cd16936">
    <property type="entry name" value="HATPase_RsbW-like"/>
    <property type="match status" value="1"/>
</dbReference>
<keyword evidence="1" id="KW-0808">Transferase</keyword>
<keyword evidence="1" id="KW-0723">Serine/threonine-protein kinase</keyword>
<keyword evidence="1" id="KW-0418">Kinase</keyword>
<keyword evidence="3" id="KW-0547">Nucleotide-binding</keyword>
<accession>A0ABS0NGJ0</accession>
<dbReference type="InterPro" id="IPR050267">
    <property type="entry name" value="Anti-sigma-factor_SerPK"/>
</dbReference>
<reference evidence="3 4" key="1">
    <citation type="submission" date="2020-09" db="EMBL/GenBank/DDBJ databases">
        <title>Biosynthesis of the nuclear factor of activated T cells inhibitor NFAT-133 and its congeners in Streptomyces pactum.</title>
        <authorList>
            <person name="Zhou W."/>
            <person name="Posri P."/>
            <person name="Abugrain M.E."/>
            <person name="Weisberg A.J."/>
            <person name="Chang J.H."/>
            <person name="Mahmud T."/>
        </authorList>
    </citation>
    <scope>NUCLEOTIDE SEQUENCE [LARGE SCALE GENOMIC DNA]</scope>
    <source>
        <strain evidence="3 4">ATCC 27456</strain>
    </source>
</reference>
<dbReference type="InterPro" id="IPR036890">
    <property type="entry name" value="HATPase_C_sf"/>
</dbReference>
<dbReference type="Proteomes" id="UP000807371">
    <property type="component" value="Unassembled WGS sequence"/>
</dbReference>
<keyword evidence="3" id="KW-0067">ATP-binding</keyword>
<proteinExistence type="predicted"/>
<dbReference type="SUPFAM" id="SSF55874">
    <property type="entry name" value="ATPase domain of HSP90 chaperone/DNA topoisomerase II/histidine kinase"/>
    <property type="match status" value="1"/>
</dbReference>
<dbReference type="RefSeq" id="WP_197988026.1">
    <property type="nucleotide sequence ID" value="NZ_JACYXC010000001.1"/>
</dbReference>
<dbReference type="PANTHER" id="PTHR35526:SF3">
    <property type="entry name" value="ANTI-SIGMA-F FACTOR RSBW"/>
    <property type="match status" value="1"/>
</dbReference>
<feature type="domain" description="Histidine kinase/HSP90-like ATPase" evidence="2">
    <location>
        <begin position="16"/>
        <end position="136"/>
    </location>
</feature>
<evidence type="ECO:0000259" key="2">
    <source>
        <dbReference type="Pfam" id="PF13581"/>
    </source>
</evidence>
<dbReference type="Gene3D" id="3.30.565.10">
    <property type="entry name" value="Histidine kinase-like ATPase, C-terminal domain"/>
    <property type="match status" value="1"/>
</dbReference>
<dbReference type="PANTHER" id="PTHR35526">
    <property type="entry name" value="ANTI-SIGMA-F FACTOR RSBW-RELATED"/>
    <property type="match status" value="1"/>
</dbReference>
<dbReference type="InterPro" id="IPR003594">
    <property type="entry name" value="HATPase_dom"/>
</dbReference>
<evidence type="ECO:0000256" key="1">
    <source>
        <dbReference type="ARBA" id="ARBA00022527"/>
    </source>
</evidence>
<sequence length="152" mass="16482">MKAEFITPTSEFIRRFSSTRRSARLARHLVVERLDAWGIPPTSVPSDITAVIVGELAANAVTHGRVPGRDFELRLVLTAESIRIEVADGCSEKRPDTALRQPPADAESGRGLLMLEALAARWGISDRDGPGKVVWAEVPRPPVPAPADRAQA</sequence>
<comment type="caution">
    <text evidence="3">The sequence shown here is derived from an EMBL/GenBank/DDBJ whole genome shotgun (WGS) entry which is preliminary data.</text>
</comment>
<dbReference type="Pfam" id="PF13581">
    <property type="entry name" value="HATPase_c_2"/>
    <property type="match status" value="1"/>
</dbReference>
<keyword evidence="4" id="KW-1185">Reference proteome</keyword>
<name>A0ABS0NGJ0_9ACTN</name>
<organism evidence="3 4">
    <name type="scientific">Streptomyces pactum</name>
    <dbReference type="NCBI Taxonomy" id="68249"/>
    <lineage>
        <taxon>Bacteria</taxon>
        <taxon>Bacillati</taxon>
        <taxon>Actinomycetota</taxon>
        <taxon>Actinomycetes</taxon>
        <taxon>Kitasatosporales</taxon>
        <taxon>Streptomycetaceae</taxon>
        <taxon>Streptomyces</taxon>
    </lineage>
</organism>
<gene>
    <name evidence="3" type="ORF">IHE55_05625</name>
</gene>
<evidence type="ECO:0000313" key="4">
    <source>
        <dbReference type="Proteomes" id="UP000807371"/>
    </source>
</evidence>
<protein>
    <submittedName>
        <fullName evidence="3">ATP-binding protein</fullName>
    </submittedName>
</protein>
<dbReference type="GO" id="GO:0005524">
    <property type="term" value="F:ATP binding"/>
    <property type="evidence" value="ECO:0007669"/>
    <property type="project" value="UniProtKB-KW"/>
</dbReference>